<protein>
    <submittedName>
        <fullName evidence="6">Lipase</fullName>
    </submittedName>
</protein>
<comment type="caution">
    <text evidence="6">The sequence shown here is derived from an EMBL/GenBank/DDBJ whole genome shotgun (WGS) entry which is preliminary data.</text>
</comment>
<dbReference type="InterPro" id="IPR029058">
    <property type="entry name" value="AB_hydrolase_fold"/>
</dbReference>
<dbReference type="InterPro" id="IPR050300">
    <property type="entry name" value="GDXG_lipolytic_enzyme"/>
</dbReference>
<keyword evidence="4" id="KW-0472">Membrane</keyword>
<feature type="active site" evidence="3">
    <location>
        <position position="178"/>
    </location>
</feature>
<evidence type="ECO:0000256" key="3">
    <source>
        <dbReference type="PROSITE-ProRule" id="PRU10038"/>
    </source>
</evidence>
<keyword evidence="4" id="KW-0812">Transmembrane</keyword>
<keyword evidence="2" id="KW-0378">Hydrolase</keyword>
<dbReference type="SUPFAM" id="SSF53474">
    <property type="entry name" value="alpha/beta-Hydrolases"/>
    <property type="match status" value="1"/>
</dbReference>
<feature type="transmembrane region" description="Helical" evidence="4">
    <location>
        <begin position="12"/>
        <end position="32"/>
    </location>
</feature>
<dbReference type="PROSITE" id="PS01174">
    <property type="entry name" value="LIPASE_GDXG_SER"/>
    <property type="match status" value="1"/>
</dbReference>
<keyword evidence="4" id="KW-1133">Transmembrane helix</keyword>
<dbReference type="Proteomes" id="UP000781710">
    <property type="component" value="Unassembled WGS sequence"/>
</dbReference>
<dbReference type="PANTHER" id="PTHR48081:SF6">
    <property type="entry name" value="PEPTIDASE S9 PROLYL OLIGOPEPTIDASE CATALYTIC DOMAIN-CONTAINING PROTEIN"/>
    <property type="match status" value="1"/>
</dbReference>
<proteinExistence type="inferred from homology"/>
<comment type="similarity">
    <text evidence="1">Belongs to the 'GDXG' lipolytic enzyme family.</text>
</comment>
<evidence type="ECO:0000313" key="7">
    <source>
        <dbReference type="Proteomes" id="UP000781710"/>
    </source>
</evidence>
<evidence type="ECO:0000256" key="4">
    <source>
        <dbReference type="SAM" id="Phobius"/>
    </source>
</evidence>
<organism evidence="6 7">
    <name type="scientific">Pseudoxanthomonas japonensis</name>
    <dbReference type="NCBI Taxonomy" id="69284"/>
    <lineage>
        <taxon>Bacteria</taxon>
        <taxon>Pseudomonadati</taxon>
        <taxon>Pseudomonadota</taxon>
        <taxon>Gammaproteobacteria</taxon>
        <taxon>Lysobacterales</taxon>
        <taxon>Lysobacteraceae</taxon>
        <taxon>Pseudoxanthomonas</taxon>
    </lineage>
</organism>
<evidence type="ECO:0000256" key="2">
    <source>
        <dbReference type="ARBA" id="ARBA00022801"/>
    </source>
</evidence>
<evidence type="ECO:0000256" key="1">
    <source>
        <dbReference type="ARBA" id="ARBA00010515"/>
    </source>
</evidence>
<dbReference type="Pfam" id="PF07859">
    <property type="entry name" value="Abhydrolase_3"/>
    <property type="match status" value="1"/>
</dbReference>
<evidence type="ECO:0000313" key="6">
    <source>
        <dbReference type="EMBL" id="KAF1722198.1"/>
    </source>
</evidence>
<dbReference type="InterPro" id="IPR033140">
    <property type="entry name" value="Lipase_GDXG_put_SER_AS"/>
</dbReference>
<dbReference type="PANTHER" id="PTHR48081">
    <property type="entry name" value="AB HYDROLASE SUPERFAMILY PROTEIN C4A8.06C"/>
    <property type="match status" value="1"/>
</dbReference>
<dbReference type="InterPro" id="IPR013094">
    <property type="entry name" value="AB_hydrolase_3"/>
</dbReference>
<name>A0ABQ6ZD01_9GAMM</name>
<dbReference type="Gene3D" id="3.40.50.1820">
    <property type="entry name" value="alpha/beta hydrolase"/>
    <property type="match status" value="1"/>
</dbReference>
<reference evidence="6 7" key="1">
    <citation type="submission" date="2017-10" db="EMBL/GenBank/DDBJ databases">
        <title>Whole genome sequencing of members of genus Pseudoxanthomonas.</title>
        <authorList>
            <person name="Kumar S."/>
            <person name="Bansal K."/>
            <person name="Kaur A."/>
            <person name="Patil P."/>
            <person name="Sharma S."/>
            <person name="Patil P.B."/>
        </authorList>
    </citation>
    <scope>NUCLEOTIDE SEQUENCE [LARGE SCALE GENOMIC DNA]</scope>
    <source>
        <strain evidence="6 7">DSM 17109</strain>
    </source>
</reference>
<accession>A0ABQ6ZD01</accession>
<gene>
    <name evidence="6" type="ORF">CSC78_17420</name>
</gene>
<sequence length="347" mass="37833">MVTERRGGRGKRWVVGLLLVLLTLAIATWAAFRLSPWPSVLLIRWTFDRGAAETSAALQKHLPASVSERRGLAYDPRDPEALLDVYYPPEGQRGAQRPTTVVWVHGGGFVSGRRDDVANYLHVLAARGFVVVNVDYRISPGATWPTPARQLNAALAYLQAHADELDIDATRIVLAGDSAGAQIAAEVANLTTSPVHARHMGIVPALKPTQLVGTLLFCGPYDAALVDWDSAFAGFMRTVLWSYFGEKDFMADPRVDTFSVLRHVTPSFPPSFISAGNADPLEPHSRALAASLEAQGVKVDALFFPDDYVDALPHEYQFNLDNEAGQHAMDRSVAFLQGLGRGADPRH</sequence>
<keyword evidence="7" id="KW-1185">Reference proteome</keyword>
<evidence type="ECO:0000259" key="5">
    <source>
        <dbReference type="Pfam" id="PF07859"/>
    </source>
</evidence>
<dbReference type="EMBL" id="PDWW01000034">
    <property type="protein sequence ID" value="KAF1722198.1"/>
    <property type="molecule type" value="Genomic_DNA"/>
</dbReference>
<feature type="domain" description="Alpha/beta hydrolase fold-3" evidence="5">
    <location>
        <begin position="101"/>
        <end position="306"/>
    </location>
</feature>